<dbReference type="Pfam" id="PF09685">
    <property type="entry name" value="MamF_MmsF"/>
    <property type="match status" value="1"/>
</dbReference>
<evidence type="ECO:0000313" key="8">
    <source>
        <dbReference type="Proteomes" id="UP000245674"/>
    </source>
</evidence>
<feature type="transmembrane region" description="Helical" evidence="6">
    <location>
        <begin position="44"/>
        <end position="67"/>
    </location>
</feature>
<organism evidence="7 8">
    <name type="scientific">Rathayibacter iranicus NCPPB 2253 = VKM Ac-1602</name>
    <dbReference type="NCBI Taxonomy" id="1328868"/>
    <lineage>
        <taxon>Bacteria</taxon>
        <taxon>Bacillati</taxon>
        <taxon>Actinomycetota</taxon>
        <taxon>Actinomycetes</taxon>
        <taxon>Micrococcales</taxon>
        <taxon>Microbacteriaceae</taxon>
        <taxon>Rathayibacter</taxon>
    </lineage>
</organism>
<proteinExistence type="predicted"/>
<keyword evidence="2 6" id="KW-0812">Transmembrane</keyword>
<evidence type="ECO:0008006" key="9">
    <source>
        <dbReference type="Google" id="ProtNLM"/>
    </source>
</evidence>
<dbReference type="EMBL" id="QGDV01000008">
    <property type="protein sequence ID" value="PWJ63294.1"/>
    <property type="molecule type" value="Genomic_DNA"/>
</dbReference>
<dbReference type="RefSeq" id="WP_237399512.1">
    <property type="nucleotide sequence ID" value="NZ_QGDV01000008.1"/>
</dbReference>
<feature type="region of interest" description="Disordered" evidence="5">
    <location>
        <begin position="1"/>
        <end position="35"/>
    </location>
</feature>
<evidence type="ECO:0000256" key="3">
    <source>
        <dbReference type="ARBA" id="ARBA00022989"/>
    </source>
</evidence>
<evidence type="ECO:0000256" key="6">
    <source>
        <dbReference type="SAM" id="Phobius"/>
    </source>
</evidence>
<dbReference type="InterPro" id="IPR019109">
    <property type="entry name" value="MamF_MmsF"/>
</dbReference>
<keyword evidence="3 6" id="KW-1133">Transmembrane helix</keyword>
<keyword evidence="8" id="KW-1185">Reference proteome</keyword>
<evidence type="ECO:0000256" key="4">
    <source>
        <dbReference type="ARBA" id="ARBA00023136"/>
    </source>
</evidence>
<feature type="transmembrane region" description="Helical" evidence="6">
    <location>
        <begin position="88"/>
        <end position="121"/>
    </location>
</feature>
<protein>
    <recommendedName>
        <fullName evidence="9">DUF4870 domain-containing protein</fullName>
    </recommendedName>
</protein>
<evidence type="ECO:0000313" key="7">
    <source>
        <dbReference type="EMBL" id="PWJ63294.1"/>
    </source>
</evidence>
<dbReference type="Proteomes" id="UP000245674">
    <property type="component" value="Unassembled WGS sequence"/>
</dbReference>
<evidence type="ECO:0000256" key="5">
    <source>
        <dbReference type="SAM" id="MobiDB-lite"/>
    </source>
</evidence>
<keyword evidence="4 6" id="KW-0472">Membrane</keyword>
<name>A0ABX5LFQ7_9MICO</name>
<evidence type="ECO:0000256" key="1">
    <source>
        <dbReference type="ARBA" id="ARBA00004141"/>
    </source>
</evidence>
<comment type="subcellular location">
    <subcellularLocation>
        <location evidence="1">Membrane</location>
        <topology evidence="1">Multi-pass membrane protein</topology>
    </subcellularLocation>
</comment>
<accession>A0ABX5LFQ7</accession>
<evidence type="ECO:0000256" key="2">
    <source>
        <dbReference type="ARBA" id="ARBA00022692"/>
    </source>
</evidence>
<comment type="caution">
    <text evidence="7">The sequence shown here is derived from an EMBL/GenBank/DDBJ whole genome shotgun (WGS) entry which is preliminary data.</text>
</comment>
<gene>
    <name evidence="7" type="ORF">B0H03_10898</name>
</gene>
<feature type="compositionally biased region" description="Pro residues" evidence="5">
    <location>
        <begin position="22"/>
        <end position="35"/>
    </location>
</feature>
<reference evidence="7 8" key="1">
    <citation type="submission" date="2018-03" db="EMBL/GenBank/DDBJ databases">
        <title>Genomic Encyclopedia of Type Strains, Phase III (KMG-III): the genomes of soil and plant-associated and newly described type strains.</title>
        <authorList>
            <person name="Whitman W."/>
        </authorList>
    </citation>
    <scope>NUCLEOTIDE SEQUENCE [LARGE SCALE GENOMIC DNA]</scope>
    <source>
        <strain evidence="7 8">VKM Ac-1602</strain>
    </source>
</reference>
<sequence length="142" mass="15088">MDAKRTGSPGADDATETTMSATPPPPPADGTPAPPIDPADEKTWAIVMHVLGIFFTFVPSLVVFLVFKGRGLFLEAHAKSALNFHLTVLIAYAAGTILSLVLVGIVVFLVVPILVIVFSIIAAVRASAGEYYTYPLSIPFFK</sequence>